<protein>
    <recommendedName>
        <fullName evidence="4">alpha-amylase</fullName>
        <ecNumber evidence="4">3.2.1.1</ecNumber>
    </recommendedName>
    <alternativeName>
        <fullName evidence="9">1,4-alpha-D-glucan glucanohydrolase</fullName>
    </alternativeName>
</protein>
<dbReference type="SUPFAM" id="SSF51445">
    <property type="entry name" value="(Trans)glycosidases"/>
    <property type="match status" value="1"/>
</dbReference>
<evidence type="ECO:0000256" key="3">
    <source>
        <dbReference type="ARBA" id="ARBA00008061"/>
    </source>
</evidence>
<evidence type="ECO:0000256" key="8">
    <source>
        <dbReference type="ARBA" id="ARBA00023295"/>
    </source>
</evidence>
<evidence type="ECO:0000256" key="9">
    <source>
        <dbReference type="ARBA" id="ARBA00030238"/>
    </source>
</evidence>
<reference evidence="14" key="2">
    <citation type="submission" date="2025-08" db="UniProtKB">
        <authorList>
            <consortium name="RefSeq"/>
        </authorList>
    </citation>
    <scope>IDENTIFICATION</scope>
    <source>
        <tissue evidence="14">Young leaves</tissue>
    </source>
</reference>
<dbReference type="Pfam" id="PF00128">
    <property type="entry name" value="Alpha-amylase"/>
    <property type="match status" value="1"/>
</dbReference>
<keyword evidence="7" id="KW-0119">Carbohydrate metabolism</keyword>
<evidence type="ECO:0000313" key="13">
    <source>
        <dbReference type="Proteomes" id="UP000694853"/>
    </source>
</evidence>
<dbReference type="RefSeq" id="XP_027348714.1">
    <property type="nucleotide sequence ID" value="XM_027492913.1"/>
</dbReference>
<evidence type="ECO:0000256" key="4">
    <source>
        <dbReference type="ARBA" id="ARBA00012595"/>
    </source>
</evidence>
<organism evidence="13 14">
    <name type="scientific">Abrus precatorius</name>
    <name type="common">Indian licorice</name>
    <name type="synonym">Glycine abrus</name>
    <dbReference type="NCBI Taxonomy" id="3816"/>
    <lineage>
        <taxon>Eukaryota</taxon>
        <taxon>Viridiplantae</taxon>
        <taxon>Streptophyta</taxon>
        <taxon>Embryophyta</taxon>
        <taxon>Tracheophyta</taxon>
        <taxon>Spermatophyta</taxon>
        <taxon>Magnoliopsida</taxon>
        <taxon>eudicotyledons</taxon>
        <taxon>Gunneridae</taxon>
        <taxon>Pentapetalae</taxon>
        <taxon>rosids</taxon>
        <taxon>fabids</taxon>
        <taxon>Fabales</taxon>
        <taxon>Fabaceae</taxon>
        <taxon>Papilionoideae</taxon>
        <taxon>50 kb inversion clade</taxon>
        <taxon>NPAAA clade</taxon>
        <taxon>indigoferoid/millettioid clade</taxon>
        <taxon>Abreae</taxon>
        <taxon>Abrus</taxon>
    </lineage>
</organism>
<dbReference type="PANTHER" id="PTHR43447">
    <property type="entry name" value="ALPHA-AMYLASE"/>
    <property type="match status" value="1"/>
</dbReference>
<evidence type="ECO:0000256" key="10">
    <source>
        <dbReference type="RuleBase" id="RU003615"/>
    </source>
</evidence>
<dbReference type="GO" id="GO:0004556">
    <property type="term" value="F:alpha-amylase activity"/>
    <property type="evidence" value="ECO:0007669"/>
    <property type="project" value="UniProtKB-EC"/>
</dbReference>
<comment type="cofactor">
    <cofactor evidence="2">
        <name>Ca(2+)</name>
        <dbReference type="ChEBI" id="CHEBI:29108"/>
    </cofactor>
</comment>
<dbReference type="Gene3D" id="3.20.20.80">
    <property type="entry name" value="Glycosidases"/>
    <property type="match status" value="1"/>
</dbReference>
<feature type="domain" description="Glycosyl hydrolase family 13 catalytic" evidence="11">
    <location>
        <begin position="529"/>
        <end position="864"/>
    </location>
</feature>
<dbReference type="GO" id="GO:0005975">
    <property type="term" value="P:carbohydrate metabolic process"/>
    <property type="evidence" value="ECO:0007669"/>
    <property type="project" value="InterPro"/>
</dbReference>
<evidence type="ECO:0000256" key="5">
    <source>
        <dbReference type="ARBA" id="ARBA00022723"/>
    </source>
</evidence>
<dbReference type="GO" id="GO:0005509">
    <property type="term" value="F:calcium ion binding"/>
    <property type="evidence" value="ECO:0007669"/>
    <property type="project" value="InterPro"/>
</dbReference>
<dbReference type="InterPro" id="IPR017853">
    <property type="entry name" value="GH"/>
</dbReference>
<dbReference type="Pfam" id="PF23166">
    <property type="entry name" value="Ig_N_CWD1"/>
    <property type="match status" value="2"/>
</dbReference>
<dbReference type="InterPro" id="IPR006046">
    <property type="entry name" value="Alpha_amylase"/>
</dbReference>
<dbReference type="GeneID" id="113860219"/>
<dbReference type="InterPro" id="IPR013780">
    <property type="entry name" value="Glyco_hydro_b"/>
</dbReference>
<proteinExistence type="inferred from homology"/>
<dbReference type="AlphaFoldDB" id="A0A8B8L241"/>
<dbReference type="EC" id="3.2.1.1" evidence="4"/>
<dbReference type="Gene3D" id="2.60.40.1180">
    <property type="entry name" value="Golgi alpha-mannosidase II"/>
    <property type="match status" value="1"/>
</dbReference>
<evidence type="ECO:0000259" key="11">
    <source>
        <dbReference type="SMART" id="SM00642"/>
    </source>
</evidence>
<gene>
    <name evidence="14" type="primary">LOC113860219</name>
</gene>
<dbReference type="Pfam" id="PF07821">
    <property type="entry name" value="Alpha-amyl_C2"/>
    <property type="match status" value="1"/>
</dbReference>
<dbReference type="SMART" id="SM00642">
    <property type="entry name" value="Aamy"/>
    <property type="match status" value="1"/>
</dbReference>
<evidence type="ECO:0000256" key="2">
    <source>
        <dbReference type="ARBA" id="ARBA00001913"/>
    </source>
</evidence>
<dbReference type="InterPro" id="IPR006047">
    <property type="entry name" value="GH13_cat_dom"/>
</dbReference>
<dbReference type="InterPro" id="IPR012850">
    <property type="entry name" value="A-amylase_bs_C"/>
</dbReference>
<evidence type="ECO:0000256" key="1">
    <source>
        <dbReference type="ARBA" id="ARBA00000548"/>
    </source>
</evidence>
<keyword evidence="5" id="KW-0479">Metal-binding</keyword>
<comment type="catalytic activity">
    <reaction evidence="1">
        <text>Endohydrolysis of (1-&gt;4)-alpha-D-glucosidic linkages in polysaccharides containing three or more (1-&gt;4)-alpha-linked D-glucose units.</text>
        <dbReference type="EC" id="3.2.1.1"/>
    </reaction>
</comment>
<sequence>MSISNAVSIDPLLLSFNLSSNYRKEREASIHRSKPKPFSLTSSSTLTLFSTTNNNNYNYVSCKPHKFHGPTFEAFATNTDTLESLPSSDVLFNQTFPVNRIELVEGKIFVRLDQGKDLRNWELTVGCNLSGKWILHWGVSRVDDVGSEWDQPPHDMIPPGSIPIKDYAIETPMKKSASTAEGDTFHEVRIDLKPHNEISAINFVLKDEETGAWYQHKGRDFKVPLVNYLKEEANVIGPKRGFRALGQISNILLKSEATHDKVQDDNSGSIDPKLENSQLEGFYVELPIAKEVIFNNSISVSIRKCSETANNLLYLKTDIPGDILLHWGVCRDDLMWWEIPPAPHPPETVAFKDRALRTKLQSRDNGEGSSVQLSLGGEFSGFLFVLKLNDNTWLNDNGNDFYIPLSSSSSLIMDNREGQSEPVQREVIEEAGQEESSSAFTDGIINEIRHLVTDISSEKNRNTKSKKAQESILQEIEKLAAEAYSIFRSSVPTFTEETIAESEAALESKTLISPDLPLQVSSGTGTGYEILCQGFNWESHKSGKWYMDLKEKAAELASFGFTVIWLPPPTESVSPEGYMPKDLYNLNSRYGTIDELKDVVKTFHEVGIKVLGDVVLNHRCAHYRNQNGIWNIFGGRLDWDDRAIVADDPHFQGRGNKSSGDNFHAAPNIDHSQEFVRKDLKEWLCWLRKEIGYDGWRLDFVRGFWGGYVKDYLEASEPYFAVGEYWDSLSYTYGEMDHNQDAHRQRIIDWINATSGIAGAFDVTTKGILHSALERCEYWRLSDQKGKPPGVLGWWPSRAVTFIENHDTGSTQGHWRFPNGKEMQGYAYTLTHPGTPSVFFDHLFSHYKTEIAALLSIRKQNKIHCRSTVQICKAERDVYAAIIDEKIAMKIGPGHFEPPSGSQNWSSAWEGRDYKIWEAS</sequence>
<dbReference type="InterPro" id="IPR056301">
    <property type="entry name" value="GWD-like_N_Ig"/>
</dbReference>
<dbReference type="SUPFAM" id="SSF51011">
    <property type="entry name" value="Glycosyl hydrolase domain"/>
    <property type="match status" value="1"/>
</dbReference>
<evidence type="ECO:0000259" key="12">
    <source>
        <dbReference type="SMART" id="SM00810"/>
    </source>
</evidence>
<accession>A0A8B8L241</accession>
<keyword evidence="8" id="KW-0326">Glycosidase</keyword>
<evidence type="ECO:0000256" key="7">
    <source>
        <dbReference type="ARBA" id="ARBA00023277"/>
    </source>
</evidence>
<dbReference type="SMART" id="SM00810">
    <property type="entry name" value="Alpha-amyl_C2"/>
    <property type="match status" value="1"/>
</dbReference>
<keyword evidence="6" id="KW-0378">Hydrolase</keyword>
<comment type="similarity">
    <text evidence="3 10">Belongs to the glycosyl hydrolase 13 family.</text>
</comment>
<dbReference type="Proteomes" id="UP000694853">
    <property type="component" value="Unplaced"/>
</dbReference>
<keyword evidence="13" id="KW-1185">Reference proteome</keyword>
<evidence type="ECO:0000256" key="6">
    <source>
        <dbReference type="ARBA" id="ARBA00022801"/>
    </source>
</evidence>
<name>A0A8B8L241_ABRPR</name>
<feature type="domain" description="Alpha-amylase C-terminal beta-sheet" evidence="12">
    <location>
        <begin position="859"/>
        <end position="919"/>
    </location>
</feature>
<dbReference type="PRINTS" id="PR00110">
    <property type="entry name" value="ALPHAAMYLASE"/>
</dbReference>
<reference evidence="13" key="1">
    <citation type="journal article" date="2019" name="Toxins">
        <title>Detection of Abrin-Like and Prepropulchellin-Like Toxin Genes and Transcripts Using Whole Genome Sequencing and Full-Length Transcript Sequencing of Abrus precatorius.</title>
        <authorList>
            <person name="Hovde B.T."/>
            <person name="Daligault H.E."/>
            <person name="Hanschen E.R."/>
            <person name="Kunde Y.A."/>
            <person name="Johnson M.B."/>
            <person name="Starkenburg S.R."/>
            <person name="Johnson S.L."/>
        </authorList>
    </citation>
    <scope>NUCLEOTIDE SEQUENCE [LARGE SCALE GENOMIC DNA]</scope>
</reference>
<dbReference type="CDD" id="cd11314">
    <property type="entry name" value="AmyAc_arch_bac_plant_AmyA"/>
    <property type="match status" value="1"/>
</dbReference>
<evidence type="ECO:0000313" key="14">
    <source>
        <dbReference type="RefSeq" id="XP_027348714.1"/>
    </source>
</evidence>